<feature type="domain" description="Response regulatory" evidence="8">
    <location>
        <begin position="29"/>
        <end position="147"/>
    </location>
</feature>
<dbReference type="GO" id="GO:0032259">
    <property type="term" value="P:methylation"/>
    <property type="evidence" value="ECO:0007669"/>
    <property type="project" value="UniProtKB-KW"/>
</dbReference>
<dbReference type="Pfam" id="PF01339">
    <property type="entry name" value="CheB_methylest"/>
    <property type="match status" value="1"/>
</dbReference>
<evidence type="ECO:0000313" key="10">
    <source>
        <dbReference type="EMBL" id="UVI40297.1"/>
    </source>
</evidence>
<keyword evidence="4" id="KW-0963">Cytoplasm</keyword>
<feature type="active site" evidence="4 5">
    <location>
        <position position="311"/>
    </location>
</feature>
<feature type="domain" description="CheB-type methylesterase" evidence="9">
    <location>
        <begin position="175"/>
        <end position="369"/>
    </location>
</feature>
<dbReference type="NCBIfam" id="NF001965">
    <property type="entry name" value="PRK00742.1"/>
    <property type="match status" value="1"/>
</dbReference>
<dbReference type="InterPro" id="IPR001789">
    <property type="entry name" value="Sig_transdc_resp-reg_receiver"/>
</dbReference>
<dbReference type="PIRSF" id="PIRSF000876">
    <property type="entry name" value="RR_chemtxs_CheB"/>
    <property type="match status" value="1"/>
</dbReference>
<keyword evidence="4 6" id="KW-0597">Phosphoprotein</keyword>
<keyword evidence="11" id="KW-1185">Reference proteome</keyword>
<feature type="modified residue" description="4-aspartylphosphate" evidence="4 6">
    <location>
        <position position="80"/>
    </location>
</feature>
<dbReference type="RefSeq" id="WP_265560437.1">
    <property type="nucleotide sequence ID" value="NZ_CP092471.1"/>
</dbReference>
<dbReference type="CDD" id="cd16432">
    <property type="entry name" value="CheB_Rec"/>
    <property type="match status" value="1"/>
</dbReference>
<dbReference type="InterPro" id="IPR000673">
    <property type="entry name" value="Sig_transdc_resp-reg_Me-estase"/>
</dbReference>
<dbReference type="InterPro" id="IPR008248">
    <property type="entry name" value="CheB-like"/>
</dbReference>
<dbReference type="EC" id="3.1.1.61" evidence="4"/>
<evidence type="ECO:0000259" key="9">
    <source>
        <dbReference type="PROSITE" id="PS50122"/>
    </source>
</evidence>
<evidence type="ECO:0000256" key="6">
    <source>
        <dbReference type="PROSITE-ProRule" id="PRU00169"/>
    </source>
</evidence>
<dbReference type="EC" id="3.5.1.44" evidence="4"/>
<keyword evidence="2 4" id="KW-0378">Hydrolase</keyword>
<feature type="active site" evidence="4 5">
    <location>
        <position position="215"/>
    </location>
</feature>
<reference evidence="10" key="1">
    <citation type="submission" date="2022-02" db="EMBL/GenBank/DDBJ databases">
        <title>Qipengyuania spongiae sp. nov., isolated from marine sponge.</title>
        <authorList>
            <person name="Li Z."/>
            <person name="Zhang M."/>
        </authorList>
    </citation>
    <scope>NUCLEOTIDE SEQUENCE</scope>
    <source>
        <strain evidence="10">PHS-Z21</strain>
    </source>
</reference>
<accession>A0ABY5T0L4</accession>
<evidence type="ECO:0000313" key="11">
    <source>
        <dbReference type="Proteomes" id="UP001065265"/>
    </source>
</evidence>
<evidence type="ECO:0000256" key="3">
    <source>
        <dbReference type="ARBA" id="ARBA00048267"/>
    </source>
</evidence>
<dbReference type="GO" id="GO:0008168">
    <property type="term" value="F:methyltransferase activity"/>
    <property type="evidence" value="ECO:0007669"/>
    <property type="project" value="UniProtKB-KW"/>
</dbReference>
<evidence type="ECO:0000256" key="1">
    <source>
        <dbReference type="ARBA" id="ARBA00022500"/>
    </source>
</evidence>
<organism evidence="10 11">
    <name type="scientific">Qipengyuania spongiae</name>
    <dbReference type="NCBI Taxonomy" id="2909673"/>
    <lineage>
        <taxon>Bacteria</taxon>
        <taxon>Pseudomonadati</taxon>
        <taxon>Pseudomonadota</taxon>
        <taxon>Alphaproteobacteria</taxon>
        <taxon>Sphingomonadales</taxon>
        <taxon>Erythrobacteraceae</taxon>
        <taxon>Qipengyuania</taxon>
    </lineage>
</organism>
<comment type="catalytic activity">
    <reaction evidence="3 4">
        <text>[protein]-L-glutamate 5-O-methyl ester + H2O = L-glutamyl-[protein] + methanol + H(+)</text>
        <dbReference type="Rhea" id="RHEA:23236"/>
        <dbReference type="Rhea" id="RHEA-COMP:10208"/>
        <dbReference type="Rhea" id="RHEA-COMP:10311"/>
        <dbReference type="ChEBI" id="CHEBI:15377"/>
        <dbReference type="ChEBI" id="CHEBI:15378"/>
        <dbReference type="ChEBI" id="CHEBI:17790"/>
        <dbReference type="ChEBI" id="CHEBI:29973"/>
        <dbReference type="ChEBI" id="CHEBI:82795"/>
        <dbReference type="EC" id="3.1.1.61"/>
    </reaction>
</comment>
<dbReference type="PANTHER" id="PTHR42872">
    <property type="entry name" value="PROTEIN-GLUTAMATE METHYLESTERASE/PROTEIN-GLUTAMINE GLUTAMINASE"/>
    <property type="match status" value="1"/>
</dbReference>
<keyword evidence="1 4" id="KW-0145">Chemotaxis</keyword>
<comment type="catalytic activity">
    <reaction evidence="4">
        <text>L-glutaminyl-[protein] + H2O = L-glutamyl-[protein] + NH4(+)</text>
        <dbReference type="Rhea" id="RHEA:16441"/>
        <dbReference type="Rhea" id="RHEA-COMP:10207"/>
        <dbReference type="Rhea" id="RHEA-COMP:10208"/>
        <dbReference type="ChEBI" id="CHEBI:15377"/>
        <dbReference type="ChEBI" id="CHEBI:28938"/>
        <dbReference type="ChEBI" id="CHEBI:29973"/>
        <dbReference type="ChEBI" id="CHEBI:30011"/>
        <dbReference type="EC" id="3.5.1.44"/>
    </reaction>
</comment>
<proteinExistence type="inferred from homology"/>
<dbReference type="PROSITE" id="PS50110">
    <property type="entry name" value="RESPONSE_REGULATORY"/>
    <property type="match status" value="1"/>
</dbReference>
<dbReference type="Proteomes" id="UP001065265">
    <property type="component" value="Chromosome"/>
</dbReference>
<name>A0ABY5T0L4_9SPHN</name>
<feature type="region of interest" description="Disordered" evidence="7">
    <location>
        <begin position="1"/>
        <end position="21"/>
    </location>
</feature>
<gene>
    <name evidence="4 10" type="primary">cheB</name>
    <name evidence="10" type="ORF">L1F33_04970</name>
</gene>
<comment type="PTM">
    <text evidence="4">Phosphorylated by CheA. Phosphorylation of the N-terminal regulatory domain activates the methylesterase activity.</text>
</comment>
<dbReference type="GO" id="GO:0008984">
    <property type="term" value="F:protein-glutamate methylesterase activity"/>
    <property type="evidence" value="ECO:0007669"/>
    <property type="project" value="UniProtKB-EC"/>
</dbReference>
<feature type="active site" evidence="4 5">
    <location>
        <position position="188"/>
    </location>
</feature>
<keyword evidence="10" id="KW-0489">Methyltransferase</keyword>
<protein>
    <recommendedName>
        <fullName evidence="4">Protein-glutamate methylesterase/protein-glutamine glutaminase</fullName>
        <ecNumber evidence="4">3.1.1.61</ecNumber>
        <ecNumber evidence="4">3.5.1.44</ecNumber>
    </recommendedName>
</protein>
<dbReference type="SMART" id="SM00448">
    <property type="entry name" value="REC"/>
    <property type="match status" value="1"/>
</dbReference>
<sequence length="372" mass="38873">MAAVLRPSSIARPSSLAPEPPPTLAETVKVMLVDDSLTVRTVFGRMIDRESDLEVVGQAETAERALLLLRSTKVDVILLDLEMPGMGGLKALPEIMQKGGDAQVLVVSSLAQGGAETTLAALSMGAADTMLKPRPGQFDDGYRSSLVEKIRALGARRMDDENPAASHGAVRHGPPGRKRPQVVAIGASTGGIHALNLFLRELPAQFDLPILITQHLPGSFVPVFAQQMESAARRPAILAAKGTAIERGKLYIAGGDGHLVVRRMGGRPLIALSNERTESGCLPSVDPMFASLSEAFDGHVAAVLLSGMGRDGTKGAETVAAAGGVIYAQNEASSAVWGMPRGVVEKGLASCVLPPDELARKLVASTEEVACG</sequence>
<keyword evidence="10" id="KW-0808">Transferase</keyword>
<dbReference type="EMBL" id="CP092471">
    <property type="protein sequence ID" value="UVI40297.1"/>
    <property type="molecule type" value="Genomic_DNA"/>
</dbReference>
<dbReference type="SUPFAM" id="SSF52738">
    <property type="entry name" value="Methylesterase CheB, C-terminal domain"/>
    <property type="match status" value="1"/>
</dbReference>
<evidence type="ECO:0000256" key="4">
    <source>
        <dbReference type="HAMAP-Rule" id="MF_00099"/>
    </source>
</evidence>
<feature type="region of interest" description="Disordered" evidence="7">
    <location>
        <begin position="158"/>
        <end position="179"/>
    </location>
</feature>
<evidence type="ECO:0000256" key="5">
    <source>
        <dbReference type="PROSITE-ProRule" id="PRU00050"/>
    </source>
</evidence>
<dbReference type="PROSITE" id="PS50122">
    <property type="entry name" value="CHEB"/>
    <property type="match status" value="1"/>
</dbReference>
<evidence type="ECO:0000256" key="7">
    <source>
        <dbReference type="SAM" id="MobiDB-lite"/>
    </source>
</evidence>
<comment type="domain">
    <text evidence="4">Contains a C-terminal catalytic domain, and an N-terminal region which modulates catalytic activity.</text>
</comment>
<dbReference type="SUPFAM" id="SSF52172">
    <property type="entry name" value="CheY-like"/>
    <property type="match status" value="1"/>
</dbReference>
<dbReference type="PANTHER" id="PTHR42872:SF3">
    <property type="entry name" value="PROTEIN-GLUTAMATE METHYLESTERASE_PROTEIN-GLUTAMINE GLUTAMINASE 1"/>
    <property type="match status" value="1"/>
</dbReference>
<comment type="similarity">
    <text evidence="4">Belongs to the CheB family.</text>
</comment>
<evidence type="ECO:0000259" key="8">
    <source>
        <dbReference type="PROSITE" id="PS50110"/>
    </source>
</evidence>
<dbReference type="HAMAP" id="MF_00099">
    <property type="entry name" value="CheB_chemtxs"/>
    <property type="match status" value="1"/>
</dbReference>
<dbReference type="CDD" id="cd17541">
    <property type="entry name" value="REC_CheB-like"/>
    <property type="match status" value="1"/>
</dbReference>
<comment type="function">
    <text evidence="4">Involved in chemotaxis. Part of a chemotaxis signal transduction system that modulates chemotaxis in response to various stimuli. Catalyzes the demethylation of specific methylglutamate residues introduced into the chemoreceptors (methyl-accepting chemotaxis proteins or MCP) by CheR. Also mediates the irreversible deamidation of specific glutamine residues to glutamic acid.</text>
</comment>
<dbReference type="Gene3D" id="3.40.50.2300">
    <property type="match status" value="1"/>
</dbReference>
<dbReference type="Gene3D" id="3.40.50.180">
    <property type="entry name" value="Methylesterase CheB, C-terminal domain"/>
    <property type="match status" value="1"/>
</dbReference>
<dbReference type="Pfam" id="PF00072">
    <property type="entry name" value="Response_reg"/>
    <property type="match status" value="1"/>
</dbReference>
<evidence type="ECO:0000256" key="2">
    <source>
        <dbReference type="ARBA" id="ARBA00022801"/>
    </source>
</evidence>
<comment type="subcellular location">
    <subcellularLocation>
        <location evidence="4">Cytoplasm</location>
    </subcellularLocation>
</comment>
<dbReference type="InterPro" id="IPR035909">
    <property type="entry name" value="CheB_C"/>
</dbReference>
<dbReference type="InterPro" id="IPR011006">
    <property type="entry name" value="CheY-like_superfamily"/>
</dbReference>